<dbReference type="Gene3D" id="3.40.630.30">
    <property type="match status" value="1"/>
</dbReference>
<evidence type="ECO:0000259" key="1">
    <source>
        <dbReference type="PROSITE" id="PS51186"/>
    </source>
</evidence>
<dbReference type="PROSITE" id="PS51186">
    <property type="entry name" value="GNAT"/>
    <property type="match status" value="1"/>
</dbReference>
<name>A0A097IH82_9CORY</name>
<dbReference type="Pfam" id="PF00583">
    <property type="entry name" value="Acetyltransf_1"/>
    <property type="match status" value="1"/>
</dbReference>
<dbReference type="InterPro" id="IPR000182">
    <property type="entry name" value="GNAT_dom"/>
</dbReference>
<evidence type="ECO:0000313" key="2">
    <source>
        <dbReference type="EMBL" id="AIT61472.1"/>
    </source>
</evidence>
<dbReference type="STRING" id="558173.CDOO_09485"/>
<organism evidence="2 3">
    <name type="scientific">Corynebacterium doosanense CAU 212 = DSM 45436</name>
    <dbReference type="NCBI Taxonomy" id="558173"/>
    <lineage>
        <taxon>Bacteria</taxon>
        <taxon>Bacillati</taxon>
        <taxon>Actinomycetota</taxon>
        <taxon>Actinomycetes</taxon>
        <taxon>Mycobacteriales</taxon>
        <taxon>Corynebacteriaceae</taxon>
        <taxon>Corynebacterium</taxon>
    </lineage>
</organism>
<dbReference type="EMBL" id="CP006764">
    <property type="protein sequence ID" value="AIT61472.1"/>
    <property type="molecule type" value="Genomic_DNA"/>
</dbReference>
<reference evidence="2 3" key="1">
    <citation type="submission" date="2013-09" db="EMBL/GenBank/DDBJ databases">
        <title>Complete genome sequence of Corynebacterium doosanense CAU 212(T) (=DSM 45436(T)), isolated from activated sludge.</title>
        <authorList>
            <person name="Schaffert L."/>
            <person name="Albersmeier A."/>
            <person name="Kalinowski J."/>
            <person name="Ruckert C."/>
        </authorList>
    </citation>
    <scope>NUCLEOTIDE SEQUENCE [LARGE SCALE GENOMIC DNA]</scope>
    <source>
        <strain evidence="2 3">CAU 212</strain>
    </source>
</reference>
<dbReference type="SUPFAM" id="SSF55729">
    <property type="entry name" value="Acyl-CoA N-acyltransferases (Nat)"/>
    <property type="match status" value="1"/>
</dbReference>
<proteinExistence type="predicted"/>
<accession>A0A097IH82</accession>
<gene>
    <name evidence="2" type="ORF">CDOO_09485</name>
</gene>
<dbReference type="HOGENOM" id="CLU_091690_0_0_11"/>
<dbReference type="GO" id="GO:0016747">
    <property type="term" value="F:acyltransferase activity, transferring groups other than amino-acyl groups"/>
    <property type="evidence" value="ECO:0007669"/>
    <property type="project" value="InterPro"/>
</dbReference>
<dbReference type="OrthoDB" id="3692150at2"/>
<dbReference type="KEGG" id="cdo:CDOO_09485"/>
<evidence type="ECO:0000313" key="3">
    <source>
        <dbReference type="Proteomes" id="UP000029914"/>
    </source>
</evidence>
<keyword evidence="3" id="KW-1185">Reference proteome</keyword>
<feature type="domain" description="N-acetyltransferase" evidence="1">
    <location>
        <begin position="3"/>
        <end position="183"/>
    </location>
</feature>
<protein>
    <submittedName>
        <fullName evidence="2">GNAT family acetyltraansferase</fullName>
    </submittedName>
</protein>
<dbReference type="AlphaFoldDB" id="A0A097IH82"/>
<dbReference type="InterPro" id="IPR016181">
    <property type="entry name" value="Acyl_CoA_acyltransferase"/>
</dbReference>
<sequence>MNVSIRRTTGSEFALLTPRLVDIYIDAMDYHPSIRESRIQSWKRDLVKPGFTSVIAVTPDDVVGVAYGFLGSPEHWWDRQLRRGMREQGVPEETRDALHSGYFEVAEIHVRPGRQGNGLGRRLISELLWNAPAPRALLSTPEVDGEANGAFGLYRSLGFADVLRQFRYPGDDRPFAVLGRELPLD</sequence>
<dbReference type="eggNOG" id="COG0456">
    <property type="taxonomic scope" value="Bacteria"/>
</dbReference>
<dbReference type="Proteomes" id="UP000029914">
    <property type="component" value="Chromosome"/>
</dbReference>